<dbReference type="EMBL" id="CM018035">
    <property type="protein sequence ID" value="KAA8542552.1"/>
    <property type="molecule type" value="Genomic_DNA"/>
</dbReference>
<organism evidence="2 3">
    <name type="scientific">Nyssa sinensis</name>
    <dbReference type="NCBI Taxonomy" id="561372"/>
    <lineage>
        <taxon>Eukaryota</taxon>
        <taxon>Viridiplantae</taxon>
        <taxon>Streptophyta</taxon>
        <taxon>Embryophyta</taxon>
        <taxon>Tracheophyta</taxon>
        <taxon>Spermatophyta</taxon>
        <taxon>Magnoliopsida</taxon>
        <taxon>eudicotyledons</taxon>
        <taxon>Gunneridae</taxon>
        <taxon>Pentapetalae</taxon>
        <taxon>asterids</taxon>
        <taxon>Cornales</taxon>
        <taxon>Nyssaceae</taxon>
        <taxon>Nyssa</taxon>
    </lineage>
</organism>
<name>A0A5J5BLI4_9ASTE</name>
<sequence>MESSDTKSNQISSAMESEHGITTYGDLRTHLTGIDGVQISALGKKLSSSSTASSSSSSSSPDSPFGDAFQEDENEHYESPSSTNGPYELDENAHLDSKHAEMDVSGSPISKIEQSNHELPVSSLPQAVTSDTPELNLNNMSATDLPPIQVMERYDDSPYRIPSSVFTRTKSSAPVEWSIASNESLFSIHTGHMSFNKDAIFWRSGELGLHGDASTTSQLFNFTPNNPPVHEHEATNTATSSESISVAQASVETMREVLRESAEDQISAKFSIAPSMSRRSTGSGASVKSFAFPILTGDIEKSVSVKMSRSVKLSPEQPQLRQQPSRQTPPEPEPEREPEPKTPVATQNTTQNKWFSCFSCCSSRS</sequence>
<feature type="compositionally biased region" description="Low complexity" evidence="1">
    <location>
        <begin position="47"/>
        <end position="63"/>
    </location>
</feature>
<proteinExistence type="predicted"/>
<dbReference type="Proteomes" id="UP000325577">
    <property type="component" value="Linkage Group LG12"/>
</dbReference>
<evidence type="ECO:0000256" key="1">
    <source>
        <dbReference type="SAM" id="MobiDB-lite"/>
    </source>
</evidence>
<keyword evidence="3" id="KW-1185">Reference proteome</keyword>
<evidence type="ECO:0000313" key="3">
    <source>
        <dbReference type="Proteomes" id="UP000325577"/>
    </source>
</evidence>
<feature type="region of interest" description="Disordered" evidence="1">
    <location>
        <begin position="1"/>
        <end position="21"/>
    </location>
</feature>
<reference evidence="2 3" key="1">
    <citation type="submission" date="2019-09" db="EMBL/GenBank/DDBJ databases">
        <title>A chromosome-level genome assembly of the Chinese tupelo Nyssa sinensis.</title>
        <authorList>
            <person name="Yang X."/>
            <person name="Kang M."/>
            <person name="Yang Y."/>
            <person name="Xiong H."/>
            <person name="Wang M."/>
            <person name="Zhang Z."/>
            <person name="Wang Z."/>
            <person name="Wu H."/>
            <person name="Ma T."/>
            <person name="Liu J."/>
            <person name="Xi Z."/>
        </authorList>
    </citation>
    <scope>NUCLEOTIDE SEQUENCE [LARGE SCALE GENOMIC DNA]</scope>
    <source>
        <strain evidence="2">J267</strain>
        <tissue evidence="2">Leaf</tissue>
    </source>
</reference>
<gene>
    <name evidence="2" type="ORF">F0562_023704</name>
</gene>
<dbReference type="OrthoDB" id="1707722at2759"/>
<protein>
    <submittedName>
        <fullName evidence="2">Uncharacterized protein</fullName>
    </submittedName>
</protein>
<accession>A0A5J5BLI4</accession>
<feature type="region of interest" description="Disordered" evidence="1">
    <location>
        <begin position="44"/>
        <end position="90"/>
    </location>
</feature>
<feature type="region of interest" description="Disordered" evidence="1">
    <location>
        <begin position="308"/>
        <end position="348"/>
    </location>
</feature>
<evidence type="ECO:0000313" key="2">
    <source>
        <dbReference type="EMBL" id="KAA8542552.1"/>
    </source>
</evidence>
<dbReference type="PANTHER" id="PTHR33673">
    <property type="entry name" value="SUPPRESSOR SRP40-LIKE PROTEIN"/>
    <property type="match status" value="1"/>
</dbReference>
<feature type="compositionally biased region" description="Polar residues" evidence="1">
    <location>
        <begin position="1"/>
        <end position="15"/>
    </location>
</feature>
<dbReference type="AlphaFoldDB" id="A0A5J5BLI4"/>
<dbReference type="PANTHER" id="PTHR33673:SF38">
    <property type="entry name" value="CHROMODOMAIN-HELICASE-DNA-BINDING PROTEIN 7-LIKE"/>
    <property type="match status" value="1"/>
</dbReference>